<comment type="caution">
    <text evidence="1">The sequence shown here is derived from an EMBL/GenBank/DDBJ whole genome shotgun (WGS) entry which is preliminary data.</text>
</comment>
<dbReference type="Proteomes" id="UP000266340">
    <property type="component" value="Unassembled WGS sequence"/>
</dbReference>
<sequence>MADETRQDLKMVGTTSSGGGRFRSVKITGESVLNGAVDCDKLACTGELVVKGELRSDEVKVMGECRIEGPLNAGSVRGQGEIEVKASARVETMKMTGNVDVGGHFESGDLRLFGGFRVEGLLSAERLELRMYGPCRAKEIGGGTLIVKRSRAAALAKWIKPHSQAMLNVDIVEGDSVELEHTTAGIVRGNRVVIGPGCEIGRLEYRDSLVLHKNAIVKDQVKL</sequence>
<dbReference type="EMBL" id="QXJM01000039">
    <property type="protein sequence ID" value="RIE02690.1"/>
    <property type="molecule type" value="Genomic_DNA"/>
</dbReference>
<organism evidence="1 2">
    <name type="scientific">Cohnella faecalis</name>
    <dbReference type="NCBI Taxonomy" id="2315694"/>
    <lineage>
        <taxon>Bacteria</taxon>
        <taxon>Bacillati</taxon>
        <taxon>Bacillota</taxon>
        <taxon>Bacilli</taxon>
        <taxon>Bacillales</taxon>
        <taxon>Paenibacillaceae</taxon>
        <taxon>Cohnella</taxon>
    </lineage>
</organism>
<protein>
    <submittedName>
        <fullName evidence="1">Bactofilin</fullName>
    </submittedName>
</protein>
<gene>
    <name evidence="1" type="ORF">D3H35_18705</name>
</gene>
<dbReference type="AlphaFoldDB" id="A0A398CK62"/>
<proteinExistence type="predicted"/>
<keyword evidence="2" id="KW-1185">Reference proteome</keyword>
<accession>A0A398CK62</accession>
<name>A0A398CK62_9BACL</name>
<dbReference type="OrthoDB" id="1730007at2"/>
<reference evidence="1 2" key="1">
    <citation type="submission" date="2018-09" db="EMBL/GenBank/DDBJ databases">
        <title>Cohnella cavernae sp. nov., isolated from a karst cave.</title>
        <authorList>
            <person name="Zhu H."/>
        </authorList>
    </citation>
    <scope>NUCLEOTIDE SEQUENCE [LARGE SCALE GENOMIC DNA]</scope>
    <source>
        <strain evidence="1 2">K2E09-144</strain>
    </source>
</reference>
<dbReference type="RefSeq" id="WP_119150728.1">
    <property type="nucleotide sequence ID" value="NZ_JBHSOV010000035.1"/>
</dbReference>
<evidence type="ECO:0000313" key="1">
    <source>
        <dbReference type="EMBL" id="RIE02690.1"/>
    </source>
</evidence>
<evidence type="ECO:0000313" key="2">
    <source>
        <dbReference type="Proteomes" id="UP000266340"/>
    </source>
</evidence>